<feature type="binding site" evidence="15">
    <location>
        <position position="378"/>
    </location>
    <ligand>
        <name>ATP</name>
        <dbReference type="ChEBI" id="CHEBI:30616"/>
    </ligand>
</feature>
<keyword evidence="9" id="KW-0418">Kinase</keyword>
<feature type="signal peptide" evidence="17">
    <location>
        <begin position="1"/>
        <end position="24"/>
    </location>
</feature>
<keyword evidence="6 17" id="KW-0732">Signal</keyword>
<evidence type="ECO:0000256" key="8">
    <source>
        <dbReference type="ARBA" id="ARBA00022741"/>
    </source>
</evidence>
<keyword evidence="21" id="KW-1185">Reference proteome</keyword>
<keyword evidence="5 16" id="KW-0812">Transmembrane</keyword>
<keyword evidence="11 16" id="KW-1133">Transmembrane helix</keyword>
<dbReference type="InterPro" id="IPR001245">
    <property type="entry name" value="Ser-Thr/Tyr_kinase_cat_dom"/>
</dbReference>
<dbReference type="SUPFAM" id="SSF56112">
    <property type="entry name" value="Protein kinase-like (PK-like)"/>
    <property type="match status" value="1"/>
</dbReference>
<gene>
    <name evidence="20" type="ORF">DVH24_017061</name>
</gene>
<dbReference type="FunFam" id="3.30.430.20:FF:000002">
    <property type="entry name" value="Cysteine-rich receptor-like protein kinase 10"/>
    <property type="match status" value="1"/>
</dbReference>
<dbReference type="Gene3D" id="3.30.200.20">
    <property type="entry name" value="Phosphorylase Kinase, domain 1"/>
    <property type="match status" value="1"/>
</dbReference>
<dbReference type="Pfam" id="PF07714">
    <property type="entry name" value="PK_Tyr_Ser-Thr"/>
    <property type="match status" value="1"/>
</dbReference>
<dbReference type="PROSITE" id="PS51473">
    <property type="entry name" value="GNK2"/>
    <property type="match status" value="3"/>
</dbReference>
<keyword evidence="3" id="KW-0597">Phosphoprotein</keyword>
<keyword evidence="10 15" id="KW-0067">ATP-binding</keyword>
<evidence type="ECO:0000313" key="20">
    <source>
        <dbReference type="EMBL" id="RXH86008.1"/>
    </source>
</evidence>
<accession>A0A498IRA0</accession>
<dbReference type="InterPro" id="IPR002902">
    <property type="entry name" value="GNK2"/>
</dbReference>
<evidence type="ECO:0000313" key="21">
    <source>
        <dbReference type="Proteomes" id="UP000290289"/>
    </source>
</evidence>
<organism evidence="20 21">
    <name type="scientific">Malus domestica</name>
    <name type="common">Apple</name>
    <name type="synonym">Pyrus malus</name>
    <dbReference type="NCBI Taxonomy" id="3750"/>
    <lineage>
        <taxon>Eukaryota</taxon>
        <taxon>Viridiplantae</taxon>
        <taxon>Streptophyta</taxon>
        <taxon>Embryophyta</taxon>
        <taxon>Tracheophyta</taxon>
        <taxon>Spermatophyta</taxon>
        <taxon>Magnoliopsida</taxon>
        <taxon>eudicotyledons</taxon>
        <taxon>Gunneridae</taxon>
        <taxon>Pentapetalae</taxon>
        <taxon>rosids</taxon>
        <taxon>fabids</taxon>
        <taxon>Rosales</taxon>
        <taxon>Rosaceae</taxon>
        <taxon>Amygdaloideae</taxon>
        <taxon>Maleae</taxon>
        <taxon>Malus</taxon>
    </lineage>
</organism>
<dbReference type="AlphaFoldDB" id="A0A498IRA0"/>
<proteinExistence type="predicted"/>
<dbReference type="FunFam" id="3.30.200.20:FF:000142">
    <property type="entry name" value="Cysteine-rich receptor-like protein kinase 10"/>
    <property type="match status" value="1"/>
</dbReference>
<dbReference type="Proteomes" id="UP000290289">
    <property type="component" value="Chromosome 10"/>
</dbReference>
<dbReference type="InterPro" id="IPR000719">
    <property type="entry name" value="Prot_kinase_dom"/>
</dbReference>
<evidence type="ECO:0000256" key="3">
    <source>
        <dbReference type="ARBA" id="ARBA00022553"/>
    </source>
</evidence>
<evidence type="ECO:0000259" key="18">
    <source>
        <dbReference type="PROSITE" id="PS50011"/>
    </source>
</evidence>
<dbReference type="GO" id="GO:0004674">
    <property type="term" value="F:protein serine/threonine kinase activity"/>
    <property type="evidence" value="ECO:0007669"/>
    <property type="project" value="UniProtKB-KW"/>
</dbReference>
<evidence type="ECO:0000256" key="14">
    <source>
        <dbReference type="ARBA" id="ARBA00023180"/>
    </source>
</evidence>
<dbReference type="CDD" id="cd23509">
    <property type="entry name" value="Gnk2-like"/>
    <property type="match status" value="3"/>
</dbReference>
<dbReference type="Pfam" id="PF01657">
    <property type="entry name" value="Stress-antifung"/>
    <property type="match status" value="3"/>
</dbReference>
<evidence type="ECO:0000256" key="13">
    <source>
        <dbReference type="ARBA" id="ARBA00023170"/>
    </source>
</evidence>
<name>A0A498IRA0_MALDO</name>
<keyword evidence="8 15" id="KW-0547">Nucleotide-binding</keyword>
<protein>
    <submittedName>
        <fullName evidence="20">Uncharacterized protein</fullName>
    </submittedName>
</protein>
<evidence type="ECO:0000256" key="10">
    <source>
        <dbReference type="ARBA" id="ARBA00022840"/>
    </source>
</evidence>
<evidence type="ECO:0000256" key="5">
    <source>
        <dbReference type="ARBA" id="ARBA00022692"/>
    </source>
</evidence>
<dbReference type="PROSITE" id="PS00107">
    <property type="entry name" value="PROTEIN_KINASE_ATP"/>
    <property type="match status" value="1"/>
</dbReference>
<dbReference type="SMART" id="SM00219">
    <property type="entry name" value="TyrKc"/>
    <property type="match status" value="1"/>
</dbReference>
<feature type="domain" description="Gnk2-homologous" evidence="19">
    <location>
        <begin position="573"/>
        <end position="676"/>
    </location>
</feature>
<evidence type="ECO:0000256" key="1">
    <source>
        <dbReference type="ARBA" id="ARBA00004167"/>
    </source>
</evidence>
<keyword evidence="14" id="KW-0325">Glycoprotein</keyword>
<comment type="caution">
    <text evidence="20">The sequence shown here is derived from an EMBL/GenBank/DDBJ whole genome shotgun (WGS) entry which is preliminary data.</text>
</comment>
<keyword evidence="13" id="KW-0675">Receptor</keyword>
<evidence type="ECO:0000256" key="17">
    <source>
        <dbReference type="SAM" id="SignalP"/>
    </source>
</evidence>
<evidence type="ECO:0000256" key="4">
    <source>
        <dbReference type="ARBA" id="ARBA00022679"/>
    </source>
</evidence>
<dbReference type="PANTHER" id="PTHR32099:SF51">
    <property type="entry name" value="CYSTEINE-RICH RECEPTOR-LIKE PROTEIN KINASE 25 ISOFORM X1"/>
    <property type="match status" value="1"/>
</dbReference>
<evidence type="ECO:0000256" key="7">
    <source>
        <dbReference type="ARBA" id="ARBA00022737"/>
    </source>
</evidence>
<feature type="transmembrane region" description="Helical" evidence="16">
    <location>
        <begin position="287"/>
        <end position="309"/>
    </location>
</feature>
<evidence type="ECO:0000256" key="11">
    <source>
        <dbReference type="ARBA" id="ARBA00022989"/>
    </source>
</evidence>
<dbReference type="InterPro" id="IPR017441">
    <property type="entry name" value="Protein_kinase_ATP_BS"/>
</dbReference>
<keyword evidence="4" id="KW-0808">Transferase</keyword>
<keyword evidence="7" id="KW-0677">Repeat</keyword>
<dbReference type="GO" id="GO:0005524">
    <property type="term" value="F:ATP binding"/>
    <property type="evidence" value="ECO:0007669"/>
    <property type="project" value="UniProtKB-UniRule"/>
</dbReference>
<evidence type="ECO:0000256" key="9">
    <source>
        <dbReference type="ARBA" id="ARBA00022777"/>
    </source>
</evidence>
<dbReference type="InterPro" id="IPR038408">
    <property type="entry name" value="GNK2_sf"/>
</dbReference>
<dbReference type="EMBL" id="RDQH01000336">
    <property type="protein sequence ID" value="RXH86008.1"/>
    <property type="molecule type" value="Genomic_DNA"/>
</dbReference>
<evidence type="ECO:0000256" key="15">
    <source>
        <dbReference type="PROSITE-ProRule" id="PRU10141"/>
    </source>
</evidence>
<dbReference type="PANTHER" id="PTHR32099">
    <property type="entry name" value="CYSTEINE-RICH REPEAT SECRETORY PROTEIN"/>
    <property type="match status" value="1"/>
</dbReference>
<dbReference type="GO" id="GO:0004713">
    <property type="term" value="F:protein tyrosine kinase activity"/>
    <property type="evidence" value="ECO:0007669"/>
    <property type="project" value="InterPro"/>
</dbReference>
<evidence type="ECO:0000256" key="16">
    <source>
        <dbReference type="SAM" id="Phobius"/>
    </source>
</evidence>
<evidence type="ECO:0000256" key="12">
    <source>
        <dbReference type="ARBA" id="ARBA00023136"/>
    </source>
</evidence>
<feature type="domain" description="Gnk2-homologous" evidence="19">
    <location>
        <begin position="36"/>
        <end position="138"/>
    </location>
</feature>
<comment type="subcellular location">
    <subcellularLocation>
        <location evidence="1">Membrane</location>
        <topology evidence="1">Single-pass membrane protein</topology>
    </subcellularLocation>
</comment>
<evidence type="ECO:0000256" key="2">
    <source>
        <dbReference type="ARBA" id="ARBA00022527"/>
    </source>
</evidence>
<feature type="chain" id="PRO_5019780834" evidence="17">
    <location>
        <begin position="25"/>
        <end position="699"/>
    </location>
</feature>
<dbReference type="PROSITE" id="PS50011">
    <property type="entry name" value="PROTEIN_KINASE_DOM"/>
    <property type="match status" value="1"/>
</dbReference>
<dbReference type="Gene3D" id="3.30.430.20">
    <property type="entry name" value="Gnk2 domain, C-X8-C-X2-C motif"/>
    <property type="match status" value="3"/>
</dbReference>
<keyword evidence="2" id="KW-0723">Serine/threonine-protein kinase</keyword>
<keyword evidence="12 16" id="KW-0472">Membrane</keyword>
<dbReference type="InterPro" id="IPR011009">
    <property type="entry name" value="Kinase-like_dom_sf"/>
</dbReference>
<feature type="domain" description="Protein kinase" evidence="18">
    <location>
        <begin position="350"/>
        <end position="699"/>
    </location>
</feature>
<feature type="domain" description="Gnk2-homologous" evidence="19">
    <location>
        <begin position="144"/>
        <end position="251"/>
    </location>
</feature>
<dbReference type="InterPro" id="IPR020635">
    <property type="entry name" value="Tyr_kinase_cat_dom"/>
</dbReference>
<sequence>MDCSRSLLFFVLPSIFNLLAPTLAQFDNRTCTSAAEYCWICSDTAGNYTPGDMYHSNLQRIFSSFSDTRSSSGFYNSSAGQDSNKVNAIALCRGDLALGDCRTCVNESSHILLHNCSNHKEAILWGERCMVRYSYNVIFGIEQKVPTKFLPGPNLAENAQQFEVVLNPLLGILSEKAASGDSLKKFAAGHATVPNAETIYAFAQCTPDINQQNCSNCLKDSVSIIPGCCGGKKVGRVLKPSCDLRYEDGLFFDPSAASSINISDPSAPAGPAPAPKGESNKSNTREIVIIITVVLVAIAIITSSTCILLRMRKRRVKLLEVEDRKNSDQVNLVESLQYDFETIKSATDDFSDANKLGRGGFGAVYKGRLFNGQLIAVKRLANNSQQGDREFKNEVELLAQLQHRNLVRLLGFCLKADERLLAWRNWMEETPQNIIDPTLTTSSRTETMRCIHIGLLCVQQNVVDRPTVASVVSMFNSHSLTLSVPSRPAFYLQDNDRSDILLTRLTDQSDESKSSSVYVTQNEPSNITEPYPRYTSHFLVFLLQINFRGPTLIIVSLSFIGLFKLVICSNSIHYIHHFSSLEVNKAQNGPFQDNVNKLLSELSSKSSGTSFFNSTSGHNDKKVYGLYLCRGSVKSGDCRDCIDSAAKNLKQNCTNNRESIVWYEEMHVGIFEPLHLCHRGGASIAISVQCEQSVKQRLV</sequence>
<dbReference type="GO" id="GO:0016020">
    <property type="term" value="C:membrane"/>
    <property type="evidence" value="ECO:0007669"/>
    <property type="project" value="UniProtKB-SubCell"/>
</dbReference>
<reference evidence="20 21" key="1">
    <citation type="submission" date="2018-10" db="EMBL/GenBank/DDBJ databases">
        <title>A high-quality apple genome assembly.</title>
        <authorList>
            <person name="Hu J."/>
        </authorList>
    </citation>
    <scope>NUCLEOTIDE SEQUENCE [LARGE SCALE GENOMIC DNA]</scope>
    <source>
        <strain evidence="21">cv. HFTH1</strain>
        <tissue evidence="20">Young leaf</tissue>
    </source>
</reference>
<evidence type="ECO:0000256" key="6">
    <source>
        <dbReference type="ARBA" id="ARBA00022729"/>
    </source>
</evidence>
<evidence type="ECO:0000259" key="19">
    <source>
        <dbReference type="PROSITE" id="PS51473"/>
    </source>
</evidence>